<gene>
    <name evidence="2" type="ordered locus">RD1_1430</name>
</gene>
<proteinExistence type="predicted"/>
<dbReference type="eggNOG" id="ENOG502ZYSZ">
    <property type="taxonomic scope" value="Bacteria"/>
</dbReference>
<feature type="chain" id="PRO_5004184042" evidence="1">
    <location>
        <begin position="25"/>
        <end position="91"/>
    </location>
</feature>
<dbReference type="HOGENOM" id="CLU_2425035_0_0_5"/>
<keyword evidence="3" id="KW-1185">Reference proteome</keyword>
<accession>Q16AC5</accession>
<dbReference type="OrthoDB" id="9877605at2"/>
<name>Q16AC5_ROSDO</name>
<feature type="signal peptide" evidence="1">
    <location>
        <begin position="1"/>
        <end position="24"/>
    </location>
</feature>
<organism evidence="2 3">
    <name type="scientific">Roseobacter denitrificans (strain ATCC 33942 / OCh 114)</name>
    <name type="common">Erythrobacter sp. (strain OCh 114)</name>
    <name type="synonym">Roseobacter denitrificans</name>
    <dbReference type="NCBI Taxonomy" id="375451"/>
    <lineage>
        <taxon>Bacteria</taxon>
        <taxon>Pseudomonadati</taxon>
        <taxon>Pseudomonadota</taxon>
        <taxon>Alphaproteobacteria</taxon>
        <taxon>Rhodobacterales</taxon>
        <taxon>Roseobacteraceae</taxon>
        <taxon>Roseobacter</taxon>
    </lineage>
</organism>
<dbReference type="AlphaFoldDB" id="Q16AC5"/>
<keyword evidence="1" id="KW-0732">Signal</keyword>
<dbReference type="STRING" id="375451.RD1_1430"/>
<evidence type="ECO:0000313" key="2">
    <source>
        <dbReference type="EMBL" id="ABG31068.1"/>
    </source>
</evidence>
<dbReference type="EMBL" id="CP000362">
    <property type="protein sequence ID" value="ABG31068.1"/>
    <property type="molecule type" value="Genomic_DNA"/>
</dbReference>
<evidence type="ECO:0000313" key="3">
    <source>
        <dbReference type="Proteomes" id="UP000007029"/>
    </source>
</evidence>
<evidence type="ECO:0000256" key="1">
    <source>
        <dbReference type="SAM" id="SignalP"/>
    </source>
</evidence>
<dbReference type="Proteomes" id="UP000007029">
    <property type="component" value="Chromosome"/>
</dbReference>
<dbReference type="RefSeq" id="WP_011567688.1">
    <property type="nucleotide sequence ID" value="NC_008209.1"/>
</dbReference>
<dbReference type="KEGG" id="rde:RD1_1430"/>
<reference evidence="2 3" key="1">
    <citation type="journal article" date="2007" name="J. Bacteriol.">
        <title>The complete genome sequence of Roseobacter denitrificans reveals a mixotrophic rather than photosynthetic metabolism.</title>
        <authorList>
            <person name="Swingley W.D."/>
            <person name="Sadekar S."/>
            <person name="Mastrian S.D."/>
            <person name="Matthies H.J."/>
            <person name="Hao J."/>
            <person name="Ramos H."/>
            <person name="Acharya C.R."/>
            <person name="Conrad A.L."/>
            <person name="Taylor H.L."/>
            <person name="Dejesa L.C."/>
            <person name="Shah M.K."/>
            <person name="O'huallachain M.E."/>
            <person name="Lince M.T."/>
            <person name="Blankenship R.E."/>
            <person name="Beatty J.T."/>
            <person name="Touchman J.W."/>
        </authorList>
    </citation>
    <scope>NUCLEOTIDE SEQUENCE [LARGE SCALE GENOMIC DNA]</scope>
    <source>
        <strain evidence="3">ATCC 33942 / OCh 114</strain>
    </source>
</reference>
<sequence length="91" mass="10170">MRKFNTPGVFPLLAVMAFASPAAANSEKTCTERMPEVRAMVDEMTDATDKAFAEKQFKKIQQLFASGRERNCILYLEALRANIESGDFSES</sequence>
<protein>
    <submittedName>
        <fullName evidence="2">Uncharacterized protein</fullName>
    </submittedName>
</protein>